<evidence type="ECO:0000256" key="2">
    <source>
        <dbReference type="ARBA" id="ARBA00022729"/>
    </source>
</evidence>
<comment type="subcellular location">
    <subcellularLocation>
        <location evidence="5">Cell outer membrane</location>
    </subcellularLocation>
    <subcellularLocation>
        <location evidence="1">Membrane</location>
    </subcellularLocation>
</comment>
<keyword evidence="2 7" id="KW-0732">Signal</keyword>
<feature type="region of interest" description="Disordered" evidence="6">
    <location>
        <begin position="632"/>
        <end position="689"/>
    </location>
</feature>
<dbReference type="AlphaFoldDB" id="A0A366H354"/>
<dbReference type="Pfam" id="PF00263">
    <property type="entry name" value="Secretin"/>
    <property type="match status" value="1"/>
</dbReference>
<keyword evidence="11" id="KW-1185">Reference proteome</keyword>
<evidence type="ECO:0000256" key="4">
    <source>
        <dbReference type="RuleBase" id="RU004003"/>
    </source>
</evidence>
<feature type="chain" id="PRO_5016728235" evidence="7">
    <location>
        <begin position="24"/>
        <end position="689"/>
    </location>
</feature>
<feature type="compositionally biased region" description="Polar residues" evidence="6">
    <location>
        <begin position="680"/>
        <end position="689"/>
    </location>
</feature>
<feature type="compositionally biased region" description="Low complexity" evidence="6">
    <location>
        <begin position="381"/>
        <end position="391"/>
    </location>
</feature>
<dbReference type="GO" id="GO:0009279">
    <property type="term" value="C:cell outer membrane"/>
    <property type="evidence" value="ECO:0007669"/>
    <property type="project" value="UniProtKB-SubCell"/>
</dbReference>
<dbReference type="OrthoDB" id="9779724at2"/>
<dbReference type="InterPro" id="IPR005644">
    <property type="entry name" value="NolW-like"/>
</dbReference>
<dbReference type="Gene3D" id="3.55.50.30">
    <property type="match status" value="1"/>
</dbReference>
<dbReference type="EMBL" id="QNRR01000017">
    <property type="protein sequence ID" value="RBP36379.1"/>
    <property type="molecule type" value="Genomic_DNA"/>
</dbReference>
<feature type="domain" description="NolW-like" evidence="9">
    <location>
        <begin position="237"/>
        <end position="291"/>
    </location>
</feature>
<feature type="compositionally biased region" description="Low complexity" evidence="6">
    <location>
        <begin position="83"/>
        <end position="93"/>
    </location>
</feature>
<reference evidence="10 11" key="1">
    <citation type="submission" date="2018-06" db="EMBL/GenBank/DDBJ databases">
        <title>Genomic Encyclopedia of Type Strains, Phase IV (KMG-IV): sequencing the most valuable type-strain genomes for metagenomic binning, comparative biology and taxonomic classification.</title>
        <authorList>
            <person name="Goeker M."/>
        </authorList>
    </citation>
    <scope>NUCLEOTIDE SEQUENCE [LARGE SCALE GENOMIC DNA]</scope>
    <source>
        <strain evidence="10 11">DSM 25532</strain>
    </source>
</reference>
<dbReference type="InterPro" id="IPR001775">
    <property type="entry name" value="GspD/PilQ"/>
</dbReference>
<evidence type="ECO:0000313" key="10">
    <source>
        <dbReference type="EMBL" id="RBP36379.1"/>
    </source>
</evidence>
<dbReference type="InterPro" id="IPR004846">
    <property type="entry name" value="T2SS/T3SS_dom"/>
</dbReference>
<comment type="similarity">
    <text evidence="4">Belongs to the bacterial secretin family.</text>
</comment>
<organism evidence="10 11">
    <name type="scientific">Roseimicrobium gellanilyticum</name>
    <dbReference type="NCBI Taxonomy" id="748857"/>
    <lineage>
        <taxon>Bacteria</taxon>
        <taxon>Pseudomonadati</taxon>
        <taxon>Verrucomicrobiota</taxon>
        <taxon>Verrucomicrobiia</taxon>
        <taxon>Verrucomicrobiales</taxon>
        <taxon>Verrucomicrobiaceae</taxon>
        <taxon>Roseimicrobium</taxon>
    </lineage>
</organism>
<feature type="region of interest" description="Disordered" evidence="6">
    <location>
        <begin position="59"/>
        <end position="109"/>
    </location>
</feature>
<evidence type="ECO:0000256" key="3">
    <source>
        <dbReference type="ARBA" id="ARBA00023136"/>
    </source>
</evidence>
<dbReference type="GO" id="GO:0015627">
    <property type="term" value="C:type II protein secretion system complex"/>
    <property type="evidence" value="ECO:0007669"/>
    <property type="project" value="TreeGrafter"/>
</dbReference>
<keyword evidence="3" id="KW-0472">Membrane</keyword>
<name>A0A366H354_9BACT</name>
<comment type="caution">
    <text evidence="10">The sequence shown here is derived from an EMBL/GenBank/DDBJ whole genome shotgun (WGS) entry which is preliminary data.</text>
</comment>
<evidence type="ECO:0000256" key="1">
    <source>
        <dbReference type="ARBA" id="ARBA00004370"/>
    </source>
</evidence>
<accession>A0A366H354</accession>
<gene>
    <name evidence="10" type="ORF">DES53_11790</name>
</gene>
<evidence type="ECO:0000256" key="5">
    <source>
        <dbReference type="RuleBase" id="RU004004"/>
    </source>
</evidence>
<keyword evidence="5" id="KW-0813">Transport</keyword>
<feature type="compositionally biased region" description="Low complexity" evidence="6">
    <location>
        <begin position="359"/>
        <end position="371"/>
    </location>
</feature>
<dbReference type="Gene3D" id="3.30.1370.120">
    <property type="match status" value="1"/>
</dbReference>
<protein>
    <submittedName>
        <fullName evidence="10">Type II/III secretion system protein</fullName>
    </submittedName>
</protein>
<dbReference type="RefSeq" id="WP_113961971.1">
    <property type="nucleotide sequence ID" value="NZ_QNRR01000017.1"/>
</dbReference>
<proteinExistence type="inferred from homology"/>
<evidence type="ECO:0000256" key="7">
    <source>
        <dbReference type="SAM" id="SignalP"/>
    </source>
</evidence>
<dbReference type="Pfam" id="PF03958">
    <property type="entry name" value="Secretin_N"/>
    <property type="match status" value="1"/>
</dbReference>
<dbReference type="PRINTS" id="PR00811">
    <property type="entry name" value="BCTERIALGSPD"/>
</dbReference>
<evidence type="ECO:0000259" key="9">
    <source>
        <dbReference type="Pfam" id="PF03958"/>
    </source>
</evidence>
<dbReference type="GO" id="GO:0009306">
    <property type="term" value="P:protein secretion"/>
    <property type="evidence" value="ECO:0007669"/>
    <property type="project" value="InterPro"/>
</dbReference>
<evidence type="ECO:0000313" key="11">
    <source>
        <dbReference type="Proteomes" id="UP000253426"/>
    </source>
</evidence>
<evidence type="ECO:0000259" key="8">
    <source>
        <dbReference type="Pfam" id="PF00263"/>
    </source>
</evidence>
<dbReference type="Proteomes" id="UP000253426">
    <property type="component" value="Unassembled WGS sequence"/>
</dbReference>
<dbReference type="PANTHER" id="PTHR30332:SF17">
    <property type="entry name" value="TYPE IV PILIATION SYSTEM PROTEIN DR_0774-RELATED"/>
    <property type="match status" value="1"/>
</dbReference>
<feature type="domain" description="Type II/III secretion system secretin-like" evidence="8">
    <location>
        <begin position="413"/>
        <end position="595"/>
    </location>
</feature>
<feature type="signal peptide" evidence="7">
    <location>
        <begin position="1"/>
        <end position="23"/>
    </location>
</feature>
<evidence type="ECO:0000256" key="6">
    <source>
        <dbReference type="SAM" id="MobiDB-lite"/>
    </source>
</evidence>
<dbReference type="InterPro" id="IPR050810">
    <property type="entry name" value="Bact_Secretion_Sys_Channel"/>
</dbReference>
<dbReference type="InterPro" id="IPR038591">
    <property type="entry name" value="NolW-like_sf"/>
</dbReference>
<dbReference type="PANTHER" id="PTHR30332">
    <property type="entry name" value="PROBABLE GENERAL SECRETION PATHWAY PROTEIN D"/>
    <property type="match status" value="1"/>
</dbReference>
<sequence>MNLPLNISLNLLVCSLASSVLHGQADMPLPMPKHDPLVALTQTDKTLALAETTLVQNVSPAAGPGAKAGTDSVTPLTPPAPPSSAVSTDAPTPMLAAATPGLESPSATPLPTLPSEGYWVDGAPINDVLQYLCRKAGYQYFFNNELNGPEYIVTGHLQLDDPERQIEDLAVAFGLAVYRQAKTLYVMNDLQLSKLPLEIMSYQLKYLRGSSPSRVSAQSSAQASGGEGGGGMSSGMADFEKLKLIIRPLLTKSVGQIEFEEKTNTLLVTDNSVKIKRIKDLLEKIDRPKQQIAVNVRVLRVINTKGKKVGVDWSTTLGEGLTVSASQSLNAMFNLPDTSTLTKASSTLKDFSNSFNNQSTTTGGPEGTSTSFINTTAATGSTSSSSSSDHSSVYDDGPGLVFEPLQVNAIIRALEENGIVSQESCPTIITEDNEQGLISIVDRFPIVTSTITETTAGQNITEELRYKIDEDDPDAMEEPEKSREIGVTLSVTPTLLPDGTVRMKLRPRVAKIVEFINGQTGNIYPRVSESTAEAISRIPSGQSLILGGFYDYSDSKNGNNVPFLGKVPGLGWLFKSKDNSVEKVSLIFVITPSVYDASSPNAIRGMNQEMRTYSNFEAARLDGMSERFLPPLPVSSPPAAYQTRETVRTQTVSKPSGALPAEGPQAEQPKKKNWFGRIFSKNSNAGTTP</sequence>
<feature type="region of interest" description="Disordered" evidence="6">
    <location>
        <begin position="355"/>
        <end position="395"/>
    </location>
</feature>